<proteinExistence type="predicted"/>
<organism evidence="2">
    <name type="scientific">Desulfobacca acetoxidans</name>
    <dbReference type="NCBI Taxonomy" id="60893"/>
    <lineage>
        <taxon>Bacteria</taxon>
        <taxon>Pseudomonadati</taxon>
        <taxon>Thermodesulfobacteriota</taxon>
        <taxon>Desulfobaccia</taxon>
        <taxon>Desulfobaccales</taxon>
        <taxon>Desulfobaccaceae</taxon>
        <taxon>Desulfobacca</taxon>
    </lineage>
</organism>
<accession>A0A7C5EMH6</accession>
<feature type="region of interest" description="Disordered" evidence="1">
    <location>
        <begin position="88"/>
        <end position="117"/>
    </location>
</feature>
<evidence type="ECO:0000256" key="1">
    <source>
        <dbReference type="SAM" id="MobiDB-lite"/>
    </source>
</evidence>
<comment type="caution">
    <text evidence="2">The sequence shown here is derived from an EMBL/GenBank/DDBJ whole genome shotgun (WGS) entry which is preliminary data.</text>
</comment>
<reference evidence="2" key="1">
    <citation type="journal article" date="2020" name="mSystems">
        <title>Genome- and Community-Level Interaction Insights into Carbon Utilization and Element Cycling Functions of Hydrothermarchaeota in Hydrothermal Sediment.</title>
        <authorList>
            <person name="Zhou Z."/>
            <person name="Liu Y."/>
            <person name="Xu W."/>
            <person name="Pan J."/>
            <person name="Luo Z.H."/>
            <person name="Li M."/>
        </authorList>
    </citation>
    <scope>NUCLEOTIDE SEQUENCE [LARGE SCALE GENOMIC DNA]</scope>
    <source>
        <strain evidence="2">SpSt-853</strain>
    </source>
</reference>
<gene>
    <name evidence="2" type="ORF">ENW48_07455</name>
</gene>
<sequence length="214" mass="24807">MIKRLLTLWERLRGERGRLIATLKVEFYPDKTVTPTLVWHVSPGEDQDLVALAIFLYARILFELAELNETRTAKELMAFLSQVAERISSSGDSPQRPALPLGELRLKESPRNETPSRNYQADFYRHRDGQLFLRFQGSLGKEGVYLPATYVVFVRYCLEHLENEALQRLARSLVRLHHYYRYRRDFWDSLALTAGPAFALGKEDLPPEEAEPEI</sequence>
<dbReference type="AlphaFoldDB" id="A0A7C5EMH6"/>
<protein>
    <submittedName>
        <fullName evidence="2">Uncharacterized protein</fullName>
    </submittedName>
</protein>
<name>A0A7C5EMH6_9BACT</name>
<evidence type="ECO:0000313" key="2">
    <source>
        <dbReference type="EMBL" id="HGZ12040.1"/>
    </source>
</evidence>
<dbReference type="EMBL" id="DTKJ01000054">
    <property type="protein sequence ID" value="HGZ12040.1"/>
    <property type="molecule type" value="Genomic_DNA"/>
</dbReference>